<protein>
    <submittedName>
        <fullName evidence="2">Uncharacterized protein</fullName>
    </submittedName>
</protein>
<keyword evidence="1" id="KW-0472">Membrane</keyword>
<proteinExistence type="predicted"/>
<dbReference type="RefSeq" id="WP_013554130.1">
    <property type="nucleotide sequence ID" value="NC_014935.1"/>
</dbReference>
<sequence length="96" mass="10709">MAMIVAFIINAALFIVYAVGTYTYIWHNVIAAAVAALVLSALSQNIVLAFIAYPLLEYFTVGHLTEYSVMSIVLNAILAIYLLLVVLFRRQPVDEW</sequence>
<name>E6WYC7_NITSE</name>
<feature type="transmembrane region" description="Helical" evidence="1">
    <location>
        <begin position="32"/>
        <end position="55"/>
    </location>
</feature>
<feature type="transmembrane region" description="Helical" evidence="1">
    <location>
        <begin position="6"/>
        <end position="25"/>
    </location>
</feature>
<reference evidence="3" key="2">
    <citation type="submission" date="2011-01" db="EMBL/GenBank/DDBJ databases">
        <title>The complete genome of Nitratifractor salsuginis DSM 16511.</title>
        <authorList>
            <consortium name="US DOE Joint Genome Institute (JGI-PGF)"/>
            <person name="Lucas S."/>
            <person name="Copeland A."/>
            <person name="Lapidus A."/>
            <person name="Bruce D."/>
            <person name="Goodwin L."/>
            <person name="Pitluck S."/>
            <person name="Kyrpides N."/>
            <person name="Mavromatis K."/>
            <person name="Ivanova N."/>
            <person name="Mikhailova N."/>
            <person name="Zeytun A."/>
            <person name="Detter J.C."/>
            <person name="Tapia R."/>
            <person name="Han C."/>
            <person name="Land M."/>
            <person name="Hauser L."/>
            <person name="Markowitz V."/>
            <person name="Cheng J.-F."/>
            <person name="Hugenholtz P."/>
            <person name="Woyke T."/>
            <person name="Wu D."/>
            <person name="Tindall B."/>
            <person name="Schuetze A."/>
            <person name="Brambilla E."/>
            <person name="Klenk H.-P."/>
            <person name="Eisen J.A."/>
        </authorList>
    </citation>
    <scope>NUCLEOTIDE SEQUENCE [LARGE SCALE GENOMIC DNA]</scope>
    <source>
        <strain evidence="3">DSM 16511 / JCM 12458 / E9I37-1</strain>
    </source>
</reference>
<keyword evidence="3" id="KW-1185">Reference proteome</keyword>
<feature type="transmembrane region" description="Helical" evidence="1">
    <location>
        <begin position="67"/>
        <end position="88"/>
    </location>
</feature>
<evidence type="ECO:0000256" key="1">
    <source>
        <dbReference type="SAM" id="Phobius"/>
    </source>
</evidence>
<evidence type="ECO:0000313" key="2">
    <source>
        <dbReference type="EMBL" id="ADV46439.1"/>
    </source>
</evidence>
<accession>E6WYC7</accession>
<reference evidence="2 3" key="1">
    <citation type="journal article" date="2011" name="Stand. Genomic Sci.">
        <title>Complete genome sequence of Nitratifractor salsuginis type strain (E9I37-1).</title>
        <authorList>
            <person name="Anderson I."/>
            <person name="Sikorski J."/>
            <person name="Zeytun A."/>
            <person name="Nolan M."/>
            <person name="Lapidus A."/>
            <person name="Lucas S."/>
            <person name="Hammon N."/>
            <person name="Deshpande S."/>
            <person name="Cheng J.F."/>
            <person name="Tapia R."/>
            <person name="Han C."/>
            <person name="Goodwin L."/>
            <person name="Pitluck S."/>
            <person name="Liolios K."/>
            <person name="Pagani I."/>
            <person name="Ivanova N."/>
            <person name="Huntemann M."/>
            <person name="Mavromatis K."/>
            <person name="Ovchinikova G."/>
            <person name="Pati A."/>
            <person name="Chen A."/>
            <person name="Palaniappan K."/>
            <person name="Land M."/>
            <person name="Hauser L."/>
            <person name="Brambilla E.M."/>
            <person name="Ngatchou-Djao O.D."/>
            <person name="Rohde M."/>
            <person name="Tindall B.J."/>
            <person name="Goker M."/>
            <person name="Detter J.C."/>
            <person name="Woyke T."/>
            <person name="Bristow J."/>
            <person name="Eisen J.A."/>
            <person name="Markowitz V."/>
            <person name="Hugenholtz P."/>
            <person name="Klenk H.P."/>
            <person name="Kyrpides N.C."/>
        </authorList>
    </citation>
    <scope>NUCLEOTIDE SEQUENCE [LARGE SCALE GENOMIC DNA]</scope>
    <source>
        <strain evidence="3">DSM 16511 / JCM 12458 / E9I37-1</strain>
    </source>
</reference>
<dbReference type="EMBL" id="CP002452">
    <property type="protein sequence ID" value="ADV46439.1"/>
    <property type="molecule type" value="Genomic_DNA"/>
</dbReference>
<dbReference type="Proteomes" id="UP000008633">
    <property type="component" value="Chromosome"/>
</dbReference>
<keyword evidence="1" id="KW-1133">Transmembrane helix</keyword>
<keyword evidence="1" id="KW-0812">Transmembrane</keyword>
<evidence type="ECO:0000313" key="3">
    <source>
        <dbReference type="Proteomes" id="UP000008633"/>
    </source>
</evidence>
<organism evidence="2 3">
    <name type="scientific">Nitratifractor salsuginis (strain DSM 16511 / JCM 12458 / E9I37-1)</name>
    <dbReference type="NCBI Taxonomy" id="749222"/>
    <lineage>
        <taxon>Bacteria</taxon>
        <taxon>Pseudomonadati</taxon>
        <taxon>Campylobacterota</taxon>
        <taxon>Epsilonproteobacteria</taxon>
        <taxon>Campylobacterales</taxon>
        <taxon>Sulfurovaceae</taxon>
        <taxon>Nitratifractor</taxon>
    </lineage>
</organism>
<gene>
    <name evidence="2" type="ordered locus">Nitsa_1186</name>
</gene>
<dbReference type="HOGENOM" id="CLU_2356880_0_0_7"/>
<dbReference type="AlphaFoldDB" id="E6WYC7"/>
<dbReference type="KEGG" id="nsa:Nitsa_1186"/>